<keyword evidence="5" id="KW-0732">Signal</keyword>
<keyword evidence="4" id="KW-1133">Transmembrane helix</keyword>
<dbReference type="GO" id="GO:0000272">
    <property type="term" value="P:polysaccharide catabolic process"/>
    <property type="evidence" value="ECO:0007669"/>
    <property type="project" value="UniProtKB-KW"/>
</dbReference>
<evidence type="ECO:0000256" key="5">
    <source>
        <dbReference type="SAM" id="SignalP"/>
    </source>
</evidence>
<keyword evidence="2" id="KW-0624">Polysaccharide degradation</keyword>
<reference evidence="7 8" key="1">
    <citation type="submission" date="2019-02" db="EMBL/GenBank/DDBJ databases">
        <title>Arcanobacterium bovis sp. nov., isolated from the milk of a cow with mastitis.</title>
        <authorList>
            <person name="Sammra O."/>
            <person name="Foster G."/>
            <person name="Hassan A."/>
            <person name="Alssahen M."/>
            <person name="Laemmler C."/>
            <person name="Borowiak M."/>
            <person name="Malorny B."/>
            <person name="Abdulmawjood A."/>
        </authorList>
    </citation>
    <scope>NUCLEOTIDE SEQUENCE [LARGE SCALE GENOMIC DNA]</scope>
    <source>
        <strain evidence="7 8">C605018/01/1</strain>
    </source>
</reference>
<evidence type="ECO:0000259" key="6">
    <source>
        <dbReference type="PROSITE" id="PS50853"/>
    </source>
</evidence>
<evidence type="ECO:0000256" key="2">
    <source>
        <dbReference type="ARBA" id="ARBA00023326"/>
    </source>
</evidence>
<dbReference type="PROSITE" id="PS50853">
    <property type="entry name" value="FN3"/>
    <property type="match status" value="1"/>
</dbReference>
<feature type="transmembrane region" description="Helical" evidence="4">
    <location>
        <begin position="729"/>
        <end position="751"/>
    </location>
</feature>
<feature type="region of interest" description="Disordered" evidence="3">
    <location>
        <begin position="691"/>
        <end position="718"/>
    </location>
</feature>
<organism evidence="7 8">
    <name type="scientific">Arcanobacterium bovis</name>
    <dbReference type="NCBI Taxonomy" id="2529275"/>
    <lineage>
        <taxon>Bacteria</taxon>
        <taxon>Bacillati</taxon>
        <taxon>Actinomycetota</taxon>
        <taxon>Actinomycetes</taxon>
        <taxon>Actinomycetales</taxon>
        <taxon>Actinomycetaceae</taxon>
        <taxon>Arcanobacterium</taxon>
    </lineage>
</organism>
<keyword evidence="4" id="KW-0472">Membrane</keyword>
<evidence type="ECO:0000256" key="4">
    <source>
        <dbReference type="SAM" id="Phobius"/>
    </source>
</evidence>
<accession>A0A4Q9UYY6</accession>
<evidence type="ECO:0000256" key="1">
    <source>
        <dbReference type="ARBA" id="ARBA00023295"/>
    </source>
</evidence>
<keyword evidence="1" id="KW-0326">Glycosidase</keyword>
<protein>
    <recommendedName>
        <fullName evidence="6">Fibronectin type-III domain-containing protein</fullName>
    </recommendedName>
</protein>
<dbReference type="Gene3D" id="2.120.10.30">
    <property type="entry name" value="TolB, C-terminal domain"/>
    <property type="match status" value="2"/>
</dbReference>
<dbReference type="SUPFAM" id="SSF101898">
    <property type="entry name" value="NHL repeat"/>
    <property type="match status" value="1"/>
</dbReference>
<dbReference type="CDD" id="cd00063">
    <property type="entry name" value="FN3"/>
    <property type="match status" value="1"/>
</dbReference>
<keyword evidence="4" id="KW-0812">Transmembrane</keyword>
<dbReference type="InterPro" id="IPR011042">
    <property type="entry name" value="6-blade_b-propeller_TolB-like"/>
</dbReference>
<sequence>MSHISKKTKFHAVLAACTAALIASPFAFCGDIAHATQTPAGTTSVPVVANSGKSNGSDQWGYIGEIDTQNGTGTVFTYGLAFDPTDQSLVVTDSGKVLSSRFGCFIVGKSSPCQVGTPQIFDYPLTSAAQSATSEKSFSDYLVDGTYSSLAPGTANGANAGLGKRYVDLANRNTVTFPANEQLVHGPRGATFTADGTAWIVDSEAVAPLSGLPGAIKRFGQDLSSSLGGAGYRQATGTDSWANKDKPGMLQYSVGITTTPQNTVLANTEVSNYIQEFNADGTFKRTIKLNLPPGTYDASDSGFRDPYGVAVDPVDSSMYIALAEFKLDSARWKDKPIFIEKRDKDGKLLSTFGQGHLGANDVVFNVVVEPKTRDVYAWTGSGNIQQFTKDGVWVREFTAAEFPGLSTVRDLVFDANGRMYISVAEGTSRTRVMILGKTPSPIVNSQAQCSADNGGTAALNWSSDSANATPYQQTDILDYVVEKRLKGTTDFAVVAKTTASTETSRTLTGLGDPYQYEYRISAWNEAGNSDTQIVSCDIKKSGVSVADPKGGIYTAQYSIDVMNPSSSETRTYDPIVDTPDFTQGVKVVGASYTLTAADGTKLSGDLGSAAPFKLGSTPRTIAANGTDHYTVAVQYQLTESIDQPSKCGTTPTAGQGLFNTATLVWTTNGTATASSSSSACLNPSTVVEAVPTPPVTVEPTPPTPVLDGDSSASAPASKLASTGGADINAWAVLGLMLVFGGGVMTVIGGAARRRALAV</sequence>
<dbReference type="Gene3D" id="2.60.40.10">
    <property type="entry name" value="Immunoglobulins"/>
    <property type="match status" value="1"/>
</dbReference>
<feature type="signal peptide" evidence="5">
    <location>
        <begin position="1"/>
        <end position="29"/>
    </location>
</feature>
<proteinExistence type="predicted"/>
<dbReference type="Proteomes" id="UP000293036">
    <property type="component" value="Unassembled WGS sequence"/>
</dbReference>
<dbReference type="InterPro" id="IPR013783">
    <property type="entry name" value="Ig-like_fold"/>
</dbReference>
<keyword evidence="8" id="KW-1185">Reference proteome</keyword>
<feature type="domain" description="Fibronectin type-III" evidence="6">
    <location>
        <begin position="441"/>
        <end position="544"/>
    </location>
</feature>
<dbReference type="EMBL" id="SJDT01000006">
    <property type="protein sequence ID" value="TBW20919.1"/>
    <property type="molecule type" value="Genomic_DNA"/>
</dbReference>
<dbReference type="InterPro" id="IPR003961">
    <property type="entry name" value="FN3_dom"/>
</dbReference>
<dbReference type="GO" id="GO:0016798">
    <property type="term" value="F:hydrolase activity, acting on glycosyl bonds"/>
    <property type="evidence" value="ECO:0007669"/>
    <property type="project" value="UniProtKB-KW"/>
</dbReference>
<gene>
    <name evidence="7" type="ORF">EZJ44_07440</name>
</gene>
<dbReference type="SUPFAM" id="SSF49265">
    <property type="entry name" value="Fibronectin type III"/>
    <property type="match status" value="1"/>
</dbReference>
<feature type="compositionally biased region" description="Pro residues" evidence="3">
    <location>
        <begin position="691"/>
        <end position="704"/>
    </location>
</feature>
<keyword evidence="2" id="KW-0119">Carbohydrate metabolism</keyword>
<name>A0A4Q9UYY6_9ACTO</name>
<evidence type="ECO:0000256" key="3">
    <source>
        <dbReference type="SAM" id="MobiDB-lite"/>
    </source>
</evidence>
<dbReference type="RefSeq" id="WP_131281927.1">
    <property type="nucleotide sequence ID" value="NZ_JBHSLR010000005.1"/>
</dbReference>
<evidence type="ECO:0000313" key="8">
    <source>
        <dbReference type="Proteomes" id="UP000293036"/>
    </source>
</evidence>
<dbReference type="InterPro" id="IPR036116">
    <property type="entry name" value="FN3_sf"/>
</dbReference>
<evidence type="ECO:0000313" key="7">
    <source>
        <dbReference type="EMBL" id="TBW20919.1"/>
    </source>
</evidence>
<feature type="chain" id="PRO_5039192816" description="Fibronectin type-III domain-containing protein" evidence="5">
    <location>
        <begin position="30"/>
        <end position="758"/>
    </location>
</feature>
<dbReference type="AlphaFoldDB" id="A0A4Q9UYY6"/>
<keyword evidence="1" id="KW-0378">Hydrolase</keyword>
<dbReference type="OrthoDB" id="4986608at2"/>
<comment type="caution">
    <text evidence="7">The sequence shown here is derived from an EMBL/GenBank/DDBJ whole genome shotgun (WGS) entry which is preliminary data.</text>
</comment>